<dbReference type="Proteomes" id="UP000826195">
    <property type="component" value="Unassembled WGS sequence"/>
</dbReference>
<accession>A0AAV7HYQ8</accession>
<protein>
    <submittedName>
        <fullName evidence="1">Uncharacterized protein</fullName>
    </submittedName>
</protein>
<reference evidence="1 2" key="1">
    <citation type="journal article" date="2021" name="J. Hered.">
        <title>A chromosome-level genome assembly of the parasitoid wasp, Cotesia glomerata (Hymenoptera: Braconidae).</title>
        <authorList>
            <person name="Pinto B.J."/>
            <person name="Weis J.J."/>
            <person name="Gamble T."/>
            <person name="Ode P.J."/>
            <person name="Paul R."/>
            <person name="Zaspel J.M."/>
        </authorList>
    </citation>
    <scope>NUCLEOTIDE SEQUENCE [LARGE SCALE GENOMIC DNA]</scope>
    <source>
        <strain evidence="1">CgM1</strain>
    </source>
</reference>
<evidence type="ECO:0000313" key="1">
    <source>
        <dbReference type="EMBL" id="KAH0539707.1"/>
    </source>
</evidence>
<name>A0AAV7HYQ8_COTGL</name>
<sequence length="124" mass="14286">MSRLFVCHIESSTWQRTWLTRKEPARKRVYFYSRASVVQVSNGFEEAFEKRVDLYHVVSPHLIRDTSFLQNNDVVDITMALKDSISSKRKQEFSSEISRVLTSGGTTVQRRITTHITESVGVSC</sequence>
<dbReference type="AlphaFoldDB" id="A0AAV7HYQ8"/>
<proteinExistence type="predicted"/>
<dbReference type="EMBL" id="JAHXZJ010002609">
    <property type="protein sequence ID" value="KAH0539707.1"/>
    <property type="molecule type" value="Genomic_DNA"/>
</dbReference>
<organism evidence="1 2">
    <name type="scientific">Cotesia glomerata</name>
    <name type="common">Lepidopteran parasitic wasp</name>
    <name type="synonym">Apanteles glomeratus</name>
    <dbReference type="NCBI Taxonomy" id="32391"/>
    <lineage>
        <taxon>Eukaryota</taxon>
        <taxon>Metazoa</taxon>
        <taxon>Ecdysozoa</taxon>
        <taxon>Arthropoda</taxon>
        <taxon>Hexapoda</taxon>
        <taxon>Insecta</taxon>
        <taxon>Pterygota</taxon>
        <taxon>Neoptera</taxon>
        <taxon>Endopterygota</taxon>
        <taxon>Hymenoptera</taxon>
        <taxon>Apocrita</taxon>
        <taxon>Ichneumonoidea</taxon>
        <taxon>Braconidae</taxon>
        <taxon>Microgastrinae</taxon>
        <taxon>Cotesia</taxon>
    </lineage>
</organism>
<evidence type="ECO:0000313" key="2">
    <source>
        <dbReference type="Proteomes" id="UP000826195"/>
    </source>
</evidence>
<gene>
    <name evidence="1" type="ORF">KQX54_007449</name>
</gene>
<comment type="caution">
    <text evidence="1">The sequence shown here is derived from an EMBL/GenBank/DDBJ whole genome shotgun (WGS) entry which is preliminary data.</text>
</comment>
<keyword evidence="2" id="KW-1185">Reference proteome</keyword>